<name>A0A926NY96_9SPHI</name>
<evidence type="ECO:0000256" key="1">
    <source>
        <dbReference type="SAM" id="Phobius"/>
    </source>
</evidence>
<reference evidence="2" key="1">
    <citation type="submission" date="2020-09" db="EMBL/GenBank/DDBJ databases">
        <title>Novel species of Mucilaginibacter isolated from a glacier on the Tibetan Plateau.</title>
        <authorList>
            <person name="Liu Q."/>
            <person name="Xin Y.-H."/>
        </authorList>
    </citation>
    <scope>NUCLEOTIDE SEQUENCE</scope>
    <source>
        <strain evidence="2">ZB1P21</strain>
    </source>
</reference>
<protein>
    <submittedName>
        <fullName evidence="2">SdpI family protein</fullName>
    </submittedName>
</protein>
<dbReference type="Proteomes" id="UP000619078">
    <property type="component" value="Unassembled WGS sequence"/>
</dbReference>
<comment type="caution">
    <text evidence="2">The sequence shown here is derived from an EMBL/GenBank/DDBJ whole genome shotgun (WGS) entry which is preliminary data.</text>
</comment>
<evidence type="ECO:0000313" key="3">
    <source>
        <dbReference type="Proteomes" id="UP000619078"/>
    </source>
</evidence>
<keyword evidence="1" id="KW-0812">Transmembrane</keyword>
<proteinExistence type="predicted"/>
<organism evidence="2 3">
    <name type="scientific">Mucilaginibacter glaciei</name>
    <dbReference type="NCBI Taxonomy" id="2772109"/>
    <lineage>
        <taxon>Bacteria</taxon>
        <taxon>Pseudomonadati</taxon>
        <taxon>Bacteroidota</taxon>
        <taxon>Sphingobacteriia</taxon>
        <taxon>Sphingobacteriales</taxon>
        <taxon>Sphingobacteriaceae</taxon>
        <taxon>Mucilaginibacter</taxon>
    </lineage>
</organism>
<sequence>MTGNLFVDWVMGPQLLGLIFLTAGYLQKTYPPKEINSLYGYRTTRSMQNQQTWDAGNRYSTRLIIKCAWILLIIGFNTSLVLAFISIGINTKAIIKVGLMLSGAFGVVAILTISTEKHLKRLFDNKPL</sequence>
<gene>
    <name evidence="2" type="ORF">IDJ76_12265</name>
</gene>
<dbReference type="EMBL" id="JACWMX010000004">
    <property type="protein sequence ID" value="MBD1393874.1"/>
    <property type="molecule type" value="Genomic_DNA"/>
</dbReference>
<keyword evidence="1" id="KW-1133">Transmembrane helix</keyword>
<dbReference type="InterPro" id="IPR025962">
    <property type="entry name" value="SdpI/YhfL"/>
</dbReference>
<feature type="transmembrane region" description="Helical" evidence="1">
    <location>
        <begin position="93"/>
        <end position="113"/>
    </location>
</feature>
<dbReference type="AlphaFoldDB" id="A0A926NY96"/>
<evidence type="ECO:0000313" key="2">
    <source>
        <dbReference type="EMBL" id="MBD1393874.1"/>
    </source>
</evidence>
<feature type="transmembrane region" description="Helical" evidence="1">
    <location>
        <begin position="67"/>
        <end position="87"/>
    </location>
</feature>
<dbReference type="RefSeq" id="WP_191163606.1">
    <property type="nucleotide sequence ID" value="NZ_JACWMX010000004.1"/>
</dbReference>
<keyword evidence="1" id="KW-0472">Membrane</keyword>
<accession>A0A926NY96</accession>
<feature type="transmembrane region" description="Helical" evidence="1">
    <location>
        <begin position="6"/>
        <end position="26"/>
    </location>
</feature>
<keyword evidence="3" id="KW-1185">Reference proteome</keyword>
<dbReference type="Pfam" id="PF13630">
    <property type="entry name" value="SdpI"/>
    <property type="match status" value="1"/>
</dbReference>